<dbReference type="EMBL" id="BOMW01000014">
    <property type="protein sequence ID" value="GIF03930.1"/>
    <property type="molecule type" value="Genomic_DNA"/>
</dbReference>
<proteinExistence type="predicted"/>
<sequence length="143" mass="15485">MKQQPGFGHQLLELAGLIQRRHAQICAEHDLTPAQSLLLCTLKDGPRRMADLAARLGMAKPALSQLIDRIESRGLVRRTTSEQDRRVVTLEATPEGKKIGRALYEDVDARLPDVAAALGPRDRRLFAGLVGSVTLGPGNCPSG</sequence>
<dbReference type="GO" id="GO:0003700">
    <property type="term" value="F:DNA-binding transcription factor activity"/>
    <property type="evidence" value="ECO:0007669"/>
    <property type="project" value="InterPro"/>
</dbReference>
<evidence type="ECO:0000313" key="3">
    <source>
        <dbReference type="Proteomes" id="UP000629619"/>
    </source>
</evidence>
<dbReference type="Gene3D" id="1.10.10.10">
    <property type="entry name" value="Winged helix-like DNA-binding domain superfamily/Winged helix DNA-binding domain"/>
    <property type="match status" value="1"/>
</dbReference>
<dbReference type="PRINTS" id="PR00598">
    <property type="entry name" value="HTHMARR"/>
</dbReference>
<dbReference type="RefSeq" id="WP_203677620.1">
    <property type="nucleotide sequence ID" value="NZ_BOMW01000014.1"/>
</dbReference>
<dbReference type="Pfam" id="PF12802">
    <property type="entry name" value="MarR_2"/>
    <property type="match status" value="1"/>
</dbReference>
<protein>
    <submittedName>
        <fullName evidence="2">Transcriptional regulator</fullName>
    </submittedName>
</protein>
<dbReference type="InterPro" id="IPR039422">
    <property type="entry name" value="MarR/SlyA-like"/>
</dbReference>
<dbReference type="InterPro" id="IPR036388">
    <property type="entry name" value="WH-like_DNA-bd_sf"/>
</dbReference>
<keyword evidence="3" id="KW-1185">Reference proteome</keyword>
<dbReference type="PANTHER" id="PTHR33164:SF107">
    <property type="entry name" value="TRANSCRIPTIONAL REGULATORY PROTEIN"/>
    <property type="match status" value="1"/>
</dbReference>
<dbReference type="InterPro" id="IPR036390">
    <property type="entry name" value="WH_DNA-bd_sf"/>
</dbReference>
<evidence type="ECO:0000313" key="2">
    <source>
        <dbReference type="EMBL" id="GIF03930.1"/>
    </source>
</evidence>
<dbReference type="PROSITE" id="PS50995">
    <property type="entry name" value="HTH_MARR_2"/>
    <property type="match status" value="1"/>
</dbReference>
<dbReference type="Proteomes" id="UP000629619">
    <property type="component" value="Unassembled WGS sequence"/>
</dbReference>
<reference evidence="2" key="1">
    <citation type="submission" date="2021-01" db="EMBL/GenBank/DDBJ databases">
        <title>Whole genome shotgun sequence of Actinoplanes siamensis NBRC 109076.</title>
        <authorList>
            <person name="Komaki H."/>
            <person name="Tamura T."/>
        </authorList>
    </citation>
    <scope>NUCLEOTIDE SEQUENCE</scope>
    <source>
        <strain evidence="2">NBRC 109076</strain>
    </source>
</reference>
<dbReference type="SUPFAM" id="SSF46785">
    <property type="entry name" value="Winged helix' DNA-binding domain"/>
    <property type="match status" value="1"/>
</dbReference>
<name>A0A919N3Y0_9ACTN</name>
<organism evidence="2 3">
    <name type="scientific">Actinoplanes siamensis</name>
    <dbReference type="NCBI Taxonomy" id="1223317"/>
    <lineage>
        <taxon>Bacteria</taxon>
        <taxon>Bacillati</taxon>
        <taxon>Actinomycetota</taxon>
        <taxon>Actinomycetes</taxon>
        <taxon>Micromonosporales</taxon>
        <taxon>Micromonosporaceae</taxon>
        <taxon>Actinoplanes</taxon>
    </lineage>
</organism>
<comment type="caution">
    <text evidence="2">The sequence shown here is derived from an EMBL/GenBank/DDBJ whole genome shotgun (WGS) entry which is preliminary data.</text>
</comment>
<gene>
    <name evidence="2" type="ORF">Asi03nite_14680</name>
</gene>
<dbReference type="GO" id="GO:0006950">
    <property type="term" value="P:response to stress"/>
    <property type="evidence" value="ECO:0007669"/>
    <property type="project" value="TreeGrafter"/>
</dbReference>
<dbReference type="AlphaFoldDB" id="A0A919N3Y0"/>
<dbReference type="InterPro" id="IPR000835">
    <property type="entry name" value="HTH_MarR-typ"/>
</dbReference>
<evidence type="ECO:0000259" key="1">
    <source>
        <dbReference type="PROSITE" id="PS50995"/>
    </source>
</evidence>
<feature type="domain" description="HTH marR-type" evidence="1">
    <location>
        <begin position="1"/>
        <end position="135"/>
    </location>
</feature>
<accession>A0A919N3Y0</accession>
<dbReference type="SMART" id="SM00347">
    <property type="entry name" value="HTH_MARR"/>
    <property type="match status" value="1"/>
</dbReference>
<dbReference type="PANTHER" id="PTHR33164">
    <property type="entry name" value="TRANSCRIPTIONAL REGULATOR, MARR FAMILY"/>
    <property type="match status" value="1"/>
</dbReference>